<dbReference type="PANTHER" id="PTHR39179:SF3">
    <property type="entry name" value="COTS-RELATED PROTEIN"/>
    <property type="match status" value="1"/>
</dbReference>
<evidence type="ECO:0000313" key="2">
    <source>
        <dbReference type="Proteomes" id="UP000737402"/>
    </source>
</evidence>
<dbReference type="Proteomes" id="UP000737402">
    <property type="component" value="Unassembled WGS sequence"/>
</dbReference>
<keyword evidence="1" id="KW-0167">Capsid protein</keyword>
<dbReference type="SUPFAM" id="SSF56112">
    <property type="entry name" value="Protein kinase-like (PK-like)"/>
    <property type="match status" value="1"/>
</dbReference>
<comment type="caution">
    <text evidence="1">The sequence shown here is derived from an EMBL/GenBank/DDBJ whole genome shotgun (WGS) entry which is preliminary data.</text>
</comment>
<dbReference type="Gene3D" id="3.30.200.20">
    <property type="entry name" value="Phosphorylase Kinase, domain 1"/>
    <property type="match status" value="1"/>
</dbReference>
<name>A0ABS2P1H0_9BACI</name>
<evidence type="ECO:0000313" key="1">
    <source>
        <dbReference type="EMBL" id="MBM7620477.1"/>
    </source>
</evidence>
<dbReference type="EMBL" id="JAFBED010000004">
    <property type="protein sequence ID" value="MBM7620477.1"/>
    <property type="molecule type" value="Genomic_DNA"/>
</dbReference>
<dbReference type="NCBIfam" id="TIGR02904">
    <property type="entry name" value="spore_ysxE"/>
    <property type="match status" value="1"/>
</dbReference>
<sequence>MIAQDNNLNELLNQYGITAEYVEKHGEVWRIATKKGAFALKKIRKEHAYPLFMNIHSLYRRGIKTIVPIYQTKQGYYFVENYADAYYLMPWIEDQEERELDFKDSLMFKELSKLHSMTVKEKEYEEEEITAFYDRLSGEWTKEQEILEKFVDECEKKIYMSPFELMTCTYAHEISLAQKFSMQKLDSWQEEIKETKKHRVSMNHGRVSFHHFVKDTEGRGYFISWERAKQGPPANDLISFYQRYLRTYPLYCDDCIDWFYEYQKGFSLQGHEKNLTLSYLSHPKSFMQTVQHFQLPKNQQRRQASERELVKRLQGSYWMAKNIEYVAGRINQIEEQKKNQEAHTG</sequence>
<dbReference type="InterPro" id="IPR014253">
    <property type="entry name" value="Spore_coat_YsxE"/>
</dbReference>
<dbReference type="InterPro" id="IPR011009">
    <property type="entry name" value="Kinase-like_dom_sf"/>
</dbReference>
<organism evidence="1 2">
    <name type="scientific">Sutcliffiella tianshenii</name>
    <dbReference type="NCBI Taxonomy" id="1463404"/>
    <lineage>
        <taxon>Bacteria</taxon>
        <taxon>Bacillati</taxon>
        <taxon>Bacillota</taxon>
        <taxon>Bacilli</taxon>
        <taxon>Bacillales</taxon>
        <taxon>Bacillaceae</taxon>
        <taxon>Sutcliffiella</taxon>
    </lineage>
</organism>
<keyword evidence="1" id="KW-0946">Virion</keyword>
<accession>A0ABS2P1H0</accession>
<dbReference type="InterPro" id="IPR047175">
    <property type="entry name" value="CotS-like"/>
</dbReference>
<dbReference type="Gene3D" id="3.90.1200.10">
    <property type="match status" value="1"/>
</dbReference>
<dbReference type="RefSeq" id="WP_204416161.1">
    <property type="nucleotide sequence ID" value="NZ_JAFBED010000004.1"/>
</dbReference>
<protein>
    <submittedName>
        <fullName evidence="1">Spore coat protein YsxE</fullName>
    </submittedName>
</protein>
<proteinExistence type="predicted"/>
<dbReference type="PANTHER" id="PTHR39179">
    <property type="entry name" value="SPORE COAT PROTEIN I"/>
    <property type="match status" value="1"/>
</dbReference>
<gene>
    <name evidence="1" type="ORF">JOC95_002330</name>
</gene>
<keyword evidence="2" id="KW-1185">Reference proteome</keyword>
<reference evidence="1 2" key="1">
    <citation type="submission" date="2021-01" db="EMBL/GenBank/DDBJ databases">
        <title>Genomic Encyclopedia of Type Strains, Phase IV (KMG-IV): sequencing the most valuable type-strain genomes for metagenomic binning, comparative biology and taxonomic classification.</title>
        <authorList>
            <person name="Goeker M."/>
        </authorList>
    </citation>
    <scope>NUCLEOTIDE SEQUENCE [LARGE SCALE GENOMIC DNA]</scope>
    <source>
        <strain evidence="1 2">DSM 25879</strain>
    </source>
</reference>